<dbReference type="Proteomes" id="UP000199081">
    <property type="component" value="Unassembled WGS sequence"/>
</dbReference>
<reference evidence="3" key="1">
    <citation type="submission" date="2016-10" db="EMBL/GenBank/DDBJ databases">
        <authorList>
            <person name="Varghese N."/>
            <person name="Submissions S."/>
        </authorList>
    </citation>
    <scope>NUCLEOTIDE SEQUENCE [LARGE SCALE GENOMIC DNA]</scope>
    <source>
        <strain evidence="3">DSM 19183</strain>
    </source>
</reference>
<dbReference type="EMBL" id="FNZU01000003">
    <property type="protein sequence ID" value="SEK48475.1"/>
    <property type="molecule type" value="Genomic_DNA"/>
</dbReference>
<dbReference type="RefSeq" id="WP_170230986.1">
    <property type="nucleotide sequence ID" value="NZ_BJYC01000007.1"/>
</dbReference>
<accession>A0A1H7HJP3</accession>
<evidence type="ECO:0000256" key="1">
    <source>
        <dbReference type="SAM" id="Phobius"/>
    </source>
</evidence>
<dbReference type="AlphaFoldDB" id="A0A1H7HJP3"/>
<feature type="transmembrane region" description="Helical" evidence="1">
    <location>
        <begin position="20"/>
        <end position="45"/>
    </location>
</feature>
<keyword evidence="3" id="KW-1185">Reference proteome</keyword>
<keyword evidence="1" id="KW-1133">Transmembrane helix</keyword>
<sequence length="292" mass="33458">MTIAMLRGRASSVMKGNRLILMVGYVLSLVSWTLVAQVFITIFGFDRVFSLIDLFFEGWTGFQWTYVLLPILLIILFVLGDMLHMSYRWFGLDLLKGRSLEVKGAFQGFQTPMSGRLLSLVLLRGVIVFGWTLLFIIPGIWKAYMYSQATNCLKDDPTLSPMEALNRSEELMKGNGWKYALMQLIFAPWYAGPILVFAFFLWSNYAEITGGVEMGPEGEELIFGILLAILLILGLVLVLFSLYVEPHKMMTKQAFYEFISTPKDKETYDDFEKELLERQGMTRNKRQVTPKL</sequence>
<name>A0A1H7HJP3_9LACT</name>
<evidence type="ECO:0000313" key="2">
    <source>
        <dbReference type="EMBL" id="SEK48475.1"/>
    </source>
</evidence>
<keyword evidence="1" id="KW-0472">Membrane</keyword>
<protein>
    <submittedName>
        <fullName evidence="2">Uncharacterized membrane protein</fullName>
    </submittedName>
</protein>
<feature type="transmembrane region" description="Helical" evidence="1">
    <location>
        <begin position="222"/>
        <end position="244"/>
    </location>
</feature>
<dbReference type="Pfam" id="PF06161">
    <property type="entry name" value="DUF975"/>
    <property type="match status" value="1"/>
</dbReference>
<dbReference type="PANTHER" id="PTHR40076">
    <property type="entry name" value="MEMBRANE PROTEIN-RELATED"/>
    <property type="match status" value="1"/>
</dbReference>
<keyword evidence="1" id="KW-0812">Transmembrane</keyword>
<proteinExistence type="predicted"/>
<gene>
    <name evidence="2" type="ORF">SAMN04488099_10352</name>
</gene>
<dbReference type="InterPro" id="IPR010380">
    <property type="entry name" value="DUF975"/>
</dbReference>
<dbReference type="PANTHER" id="PTHR40076:SF1">
    <property type="entry name" value="MEMBRANE PROTEIN"/>
    <property type="match status" value="1"/>
</dbReference>
<evidence type="ECO:0000313" key="3">
    <source>
        <dbReference type="Proteomes" id="UP000199081"/>
    </source>
</evidence>
<feature type="transmembrane region" description="Helical" evidence="1">
    <location>
        <begin position="117"/>
        <end position="137"/>
    </location>
</feature>
<feature type="transmembrane region" description="Helical" evidence="1">
    <location>
        <begin position="179"/>
        <end position="202"/>
    </location>
</feature>
<dbReference type="STRING" id="426702.SAMN04488099_10352"/>
<feature type="transmembrane region" description="Helical" evidence="1">
    <location>
        <begin position="66"/>
        <end position="87"/>
    </location>
</feature>
<organism evidence="2 3">
    <name type="scientific">Alkalibacterium pelagium</name>
    <dbReference type="NCBI Taxonomy" id="426702"/>
    <lineage>
        <taxon>Bacteria</taxon>
        <taxon>Bacillati</taxon>
        <taxon>Bacillota</taxon>
        <taxon>Bacilli</taxon>
        <taxon>Lactobacillales</taxon>
        <taxon>Carnobacteriaceae</taxon>
        <taxon>Alkalibacterium</taxon>
    </lineage>
</organism>